<feature type="region of interest" description="Disordered" evidence="1">
    <location>
        <begin position="1"/>
        <end position="102"/>
    </location>
</feature>
<evidence type="ECO:0000313" key="2">
    <source>
        <dbReference type="EMBL" id="KAF6466122.1"/>
    </source>
</evidence>
<feature type="compositionally biased region" description="Polar residues" evidence="1">
    <location>
        <begin position="126"/>
        <end position="136"/>
    </location>
</feature>
<feature type="compositionally biased region" description="Low complexity" evidence="1">
    <location>
        <begin position="17"/>
        <end position="27"/>
    </location>
</feature>
<name>A0A7J8H2X9_ROUAE</name>
<keyword evidence="3" id="KW-1185">Reference proteome</keyword>
<sequence>MLSRHRRWGSARRSSARPRTAGSAEAPRPVHPRPRAAEAEAPELPAGSTRPVPSLHSTPWGSHPKPGPQPGHGEQRGSSRVLRACCAPFPLPSGPRNGHPHATDVNRDARCLLVLRAQPTPCSCLPTHSTAKQQQAELGAQPPGRTPRFPESLATSHGHE</sequence>
<reference evidence="2 3" key="1">
    <citation type="journal article" date="2020" name="Nature">
        <title>Six reference-quality genomes reveal evolution of bat adaptations.</title>
        <authorList>
            <person name="Jebb D."/>
            <person name="Huang Z."/>
            <person name="Pippel M."/>
            <person name="Hughes G.M."/>
            <person name="Lavrichenko K."/>
            <person name="Devanna P."/>
            <person name="Winkler S."/>
            <person name="Jermiin L.S."/>
            <person name="Skirmuntt E.C."/>
            <person name="Katzourakis A."/>
            <person name="Burkitt-Gray L."/>
            <person name="Ray D.A."/>
            <person name="Sullivan K.A.M."/>
            <person name="Roscito J.G."/>
            <person name="Kirilenko B.M."/>
            <person name="Davalos L.M."/>
            <person name="Corthals A.P."/>
            <person name="Power M.L."/>
            <person name="Jones G."/>
            <person name="Ransome R.D."/>
            <person name="Dechmann D.K.N."/>
            <person name="Locatelli A.G."/>
            <person name="Puechmaille S.J."/>
            <person name="Fedrigo O."/>
            <person name="Jarvis E.D."/>
            <person name="Hiller M."/>
            <person name="Vernes S.C."/>
            <person name="Myers E.W."/>
            <person name="Teeling E.C."/>
        </authorList>
    </citation>
    <scope>NUCLEOTIDE SEQUENCE [LARGE SCALE GENOMIC DNA]</scope>
    <source>
        <strain evidence="2">MRouAeg1</strain>
        <tissue evidence="2">Muscle</tissue>
    </source>
</reference>
<accession>A0A7J8H2X9</accession>
<evidence type="ECO:0000313" key="3">
    <source>
        <dbReference type="Proteomes" id="UP000593571"/>
    </source>
</evidence>
<feature type="region of interest" description="Disordered" evidence="1">
    <location>
        <begin position="122"/>
        <end position="160"/>
    </location>
</feature>
<protein>
    <submittedName>
        <fullName evidence="2">Uncharacterized protein</fullName>
    </submittedName>
</protein>
<proteinExistence type="predicted"/>
<gene>
    <name evidence="2" type="ORF">HJG63_011414</name>
</gene>
<dbReference type="EMBL" id="JACASE010000005">
    <property type="protein sequence ID" value="KAF6466122.1"/>
    <property type="molecule type" value="Genomic_DNA"/>
</dbReference>
<comment type="caution">
    <text evidence="2">The sequence shown here is derived from an EMBL/GenBank/DDBJ whole genome shotgun (WGS) entry which is preliminary data.</text>
</comment>
<organism evidence="2 3">
    <name type="scientific">Rousettus aegyptiacus</name>
    <name type="common">Egyptian fruit bat</name>
    <name type="synonym">Pteropus aegyptiacus</name>
    <dbReference type="NCBI Taxonomy" id="9407"/>
    <lineage>
        <taxon>Eukaryota</taxon>
        <taxon>Metazoa</taxon>
        <taxon>Chordata</taxon>
        <taxon>Craniata</taxon>
        <taxon>Vertebrata</taxon>
        <taxon>Euteleostomi</taxon>
        <taxon>Mammalia</taxon>
        <taxon>Eutheria</taxon>
        <taxon>Laurasiatheria</taxon>
        <taxon>Chiroptera</taxon>
        <taxon>Yinpterochiroptera</taxon>
        <taxon>Pteropodoidea</taxon>
        <taxon>Pteropodidae</taxon>
        <taxon>Rousettinae</taxon>
        <taxon>Rousettus</taxon>
    </lineage>
</organism>
<dbReference type="AlphaFoldDB" id="A0A7J8H2X9"/>
<feature type="compositionally biased region" description="Basic residues" evidence="1">
    <location>
        <begin position="1"/>
        <end position="16"/>
    </location>
</feature>
<evidence type="ECO:0000256" key="1">
    <source>
        <dbReference type="SAM" id="MobiDB-lite"/>
    </source>
</evidence>
<dbReference type="Proteomes" id="UP000593571">
    <property type="component" value="Unassembled WGS sequence"/>
</dbReference>